<dbReference type="RefSeq" id="WP_079427179.1">
    <property type="nucleotide sequence ID" value="NZ_MZGV01000059.1"/>
</dbReference>
<evidence type="ECO:0000259" key="1">
    <source>
        <dbReference type="Pfam" id="PF20037"/>
    </source>
</evidence>
<organism evidence="2 3">
    <name type="scientific">Clostridium oryzae</name>
    <dbReference type="NCBI Taxonomy" id="1450648"/>
    <lineage>
        <taxon>Bacteria</taxon>
        <taxon>Bacillati</taxon>
        <taxon>Bacillota</taxon>
        <taxon>Clostridia</taxon>
        <taxon>Eubacteriales</taxon>
        <taxon>Clostridiaceae</taxon>
        <taxon>Clostridium</taxon>
    </lineage>
</organism>
<evidence type="ECO:0000313" key="3">
    <source>
        <dbReference type="Proteomes" id="UP000190080"/>
    </source>
</evidence>
<feature type="domain" description="DUF6440" evidence="1">
    <location>
        <begin position="9"/>
        <end position="59"/>
    </location>
</feature>
<gene>
    <name evidence="2" type="ORF">CLORY_36680</name>
</gene>
<sequence length="63" mass="7044">MFGKDSQKRFKIEHKENIGMSGFKIIVDQETGVNYLLSWNGYAGGITPLLDREGKPIVSSKTL</sequence>
<accession>A0A1V4IF80</accession>
<keyword evidence="3" id="KW-1185">Reference proteome</keyword>
<dbReference type="InterPro" id="IPR045515">
    <property type="entry name" value="DUF6440"/>
</dbReference>
<dbReference type="STRING" id="1450648.CLORY_36680"/>
<dbReference type="AlphaFoldDB" id="A0A1V4IF80"/>
<protein>
    <recommendedName>
        <fullName evidence="1">DUF6440 domain-containing protein</fullName>
    </recommendedName>
</protein>
<proteinExistence type="predicted"/>
<dbReference type="EMBL" id="MZGV01000059">
    <property type="protein sequence ID" value="OPJ58305.1"/>
    <property type="molecule type" value="Genomic_DNA"/>
</dbReference>
<name>A0A1V4IF80_9CLOT</name>
<dbReference type="OrthoDB" id="9135364at2"/>
<comment type="caution">
    <text evidence="2">The sequence shown here is derived from an EMBL/GenBank/DDBJ whole genome shotgun (WGS) entry which is preliminary data.</text>
</comment>
<dbReference type="Proteomes" id="UP000190080">
    <property type="component" value="Unassembled WGS sequence"/>
</dbReference>
<evidence type="ECO:0000313" key="2">
    <source>
        <dbReference type="EMBL" id="OPJ58305.1"/>
    </source>
</evidence>
<reference evidence="2 3" key="1">
    <citation type="submission" date="2017-03" db="EMBL/GenBank/DDBJ databases">
        <title>Genome sequence of Clostridium oryzae DSM 28571.</title>
        <authorList>
            <person name="Poehlein A."/>
            <person name="Daniel R."/>
        </authorList>
    </citation>
    <scope>NUCLEOTIDE SEQUENCE [LARGE SCALE GENOMIC DNA]</scope>
    <source>
        <strain evidence="2 3">DSM 28571</strain>
    </source>
</reference>
<dbReference type="Pfam" id="PF20037">
    <property type="entry name" value="DUF6440"/>
    <property type="match status" value="1"/>
</dbReference>